<keyword evidence="1" id="KW-0175">Coiled coil</keyword>
<evidence type="ECO:0000313" key="3">
    <source>
        <dbReference type="EMBL" id="PWN97410.1"/>
    </source>
</evidence>
<dbReference type="RefSeq" id="XP_025597689.1">
    <property type="nucleotide sequence ID" value="XM_025745326.1"/>
</dbReference>
<keyword evidence="4" id="KW-1185">Reference proteome</keyword>
<sequence>MPEPGPRDYREAKVFSLSVRAEYQENKLEIDAVQTQITKLQEELAFLERNGRTLKSLSRRTLDDIANKMVNDAENMAAQMQEIRDRAGSDDPAALKAAFKAIFTELPEEEDDYESFSREASDEETSAAEDDSDEEMELSGDGSAAEQSESRSASPTLSGMEYDAPAESADEQARGRRPRSRAQASSTANAPRLSPSETVMVQAEAVSLRARAKYESALIAIEDMQEGLEKLKGGLPELKRQASRSVTDIAKELKRGYLEEAFFQITGQRPPTRKGDDDGAAGSKTSERDAGAEKSGGTRGLQGPALAAAKLGAPVRKIAGRAAPKQKPRASKAGNAFLDRAEAAQPEAHAEGSRSAQRPSGSSNREYQRRA</sequence>
<organism evidence="3 4">
    <name type="scientific">Tilletiopsis washingtonensis</name>
    <dbReference type="NCBI Taxonomy" id="58919"/>
    <lineage>
        <taxon>Eukaryota</taxon>
        <taxon>Fungi</taxon>
        <taxon>Dikarya</taxon>
        <taxon>Basidiomycota</taxon>
        <taxon>Ustilaginomycotina</taxon>
        <taxon>Exobasidiomycetes</taxon>
        <taxon>Entylomatales</taxon>
        <taxon>Entylomatales incertae sedis</taxon>
        <taxon>Tilletiopsis</taxon>
    </lineage>
</organism>
<name>A0A316Z6J7_9BASI</name>
<accession>A0A316Z6J7</accession>
<feature type="coiled-coil region" evidence="1">
    <location>
        <begin position="23"/>
        <end position="86"/>
    </location>
</feature>
<dbReference type="Proteomes" id="UP000245946">
    <property type="component" value="Unassembled WGS sequence"/>
</dbReference>
<feature type="compositionally biased region" description="Acidic residues" evidence="2">
    <location>
        <begin position="121"/>
        <end position="138"/>
    </location>
</feature>
<dbReference type="AlphaFoldDB" id="A0A316Z6J7"/>
<evidence type="ECO:0000256" key="1">
    <source>
        <dbReference type="SAM" id="Coils"/>
    </source>
</evidence>
<protein>
    <submittedName>
        <fullName evidence="3">Uncharacterized protein</fullName>
    </submittedName>
</protein>
<dbReference type="EMBL" id="KZ819295">
    <property type="protein sequence ID" value="PWN97410.1"/>
    <property type="molecule type" value="Genomic_DNA"/>
</dbReference>
<feature type="compositionally biased region" description="Low complexity" evidence="2">
    <location>
        <begin position="301"/>
        <end position="313"/>
    </location>
</feature>
<feature type="compositionally biased region" description="Polar residues" evidence="2">
    <location>
        <begin position="182"/>
        <end position="199"/>
    </location>
</feature>
<feature type="compositionally biased region" description="Low complexity" evidence="2">
    <location>
        <begin position="139"/>
        <end position="154"/>
    </location>
</feature>
<feature type="region of interest" description="Disordered" evidence="2">
    <location>
        <begin position="105"/>
        <end position="199"/>
    </location>
</feature>
<dbReference type="GeneID" id="37272870"/>
<feature type="region of interest" description="Disordered" evidence="2">
    <location>
        <begin position="264"/>
        <end position="371"/>
    </location>
</feature>
<proteinExistence type="predicted"/>
<evidence type="ECO:0000256" key="2">
    <source>
        <dbReference type="SAM" id="MobiDB-lite"/>
    </source>
</evidence>
<feature type="compositionally biased region" description="Polar residues" evidence="2">
    <location>
        <begin position="354"/>
        <end position="365"/>
    </location>
</feature>
<evidence type="ECO:0000313" key="4">
    <source>
        <dbReference type="Proteomes" id="UP000245946"/>
    </source>
</evidence>
<gene>
    <name evidence="3" type="ORF">FA09DRAFT_361224</name>
</gene>
<reference evidence="3 4" key="1">
    <citation type="journal article" date="2018" name="Mol. Biol. Evol.">
        <title>Broad Genomic Sampling Reveals a Smut Pathogenic Ancestry of the Fungal Clade Ustilaginomycotina.</title>
        <authorList>
            <person name="Kijpornyongpan T."/>
            <person name="Mondo S.J."/>
            <person name="Barry K."/>
            <person name="Sandor L."/>
            <person name="Lee J."/>
            <person name="Lipzen A."/>
            <person name="Pangilinan J."/>
            <person name="LaButti K."/>
            <person name="Hainaut M."/>
            <person name="Henrissat B."/>
            <person name="Grigoriev I.V."/>
            <person name="Spatafora J.W."/>
            <person name="Aime M.C."/>
        </authorList>
    </citation>
    <scope>NUCLEOTIDE SEQUENCE [LARGE SCALE GENOMIC DNA]</scope>
    <source>
        <strain evidence="3 4">MCA 4186</strain>
    </source>
</reference>